<dbReference type="EMBL" id="LVKK01000112">
    <property type="protein sequence ID" value="OAG35647.1"/>
    <property type="molecule type" value="Genomic_DNA"/>
</dbReference>
<dbReference type="SUPFAM" id="SSF56112">
    <property type="entry name" value="Protein kinase-like (PK-like)"/>
    <property type="match status" value="1"/>
</dbReference>
<feature type="compositionally biased region" description="Basic and acidic residues" evidence="1">
    <location>
        <begin position="341"/>
        <end position="366"/>
    </location>
</feature>
<dbReference type="AlphaFoldDB" id="A0A177EUG7"/>
<dbReference type="RefSeq" id="XP_022507599.1">
    <property type="nucleotide sequence ID" value="XM_022660110.1"/>
</dbReference>
<organism evidence="2 3">
    <name type="scientific">Fonsecaea monophora</name>
    <dbReference type="NCBI Taxonomy" id="254056"/>
    <lineage>
        <taxon>Eukaryota</taxon>
        <taxon>Fungi</taxon>
        <taxon>Dikarya</taxon>
        <taxon>Ascomycota</taxon>
        <taxon>Pezizomycotina</taxon>
        <taxon>Eurotiomycetes</taxon>
        <taxon>Chaetothyriomycetidae</taxon>
        <taxon>Chaetothyriales</taxon>
        <taxon>Herpotrichiellaceae</taxon>
        <taxon>Fonsecaea</taxon>
    </lineage>
</organism>
<dbReference type="GeneID" id="34605311"/>
<protein>
    <recommendedName>
        <fullName evidence="4">Protein kinase domain-containing protein</fullName>
    </recommendedName>
</protein>
<feature type="compositionally biased region" description="Basic and acidic residues" evidence="1">
    <location>
        <begin position="382"/>
        <end position="393"/>
    </location>
</feature>
<name>A0A177EUG7_9EURO</name>
<dbReference type="Proteomes" id="UP000077002">
    <property type="component" value="Unassembled WGS sequence"/>
</dbReference>
<sequence>MQGDREILAFGRFGQVIGTTKYAIKEVQNRNAYYTELHAYECLSKVESLRGRIPQYRGRRRHERLIYLERIHESTLRKNDVDKPTFDQIHKHLRETIDIIHDAGWVHCDIRRDNIFASGMLFDFGSARQKSKLSAAWWEYYKRADREAIDQLYSTMIRSRNYIASLTLLHRGVDDVKSQTELAELLRESDTSIDLLDMLDTVRSPMPSLVLEMCRACRRQGRYARGWRFLETCCPAAPRDEQTKRLYVELKAECAKCEPPQGRGLTGISNAYADAVSASVKLLGRTDELTINLRLDFASFLEAEDRVPDALKEIEALKVDYNDLSEVYKARITRREARLRANGAEKRKHEETMPAEETSKEDDKENNVQSETHSPPSKKPKKSVELEMVYRLK</sequence>
<evidence type="ECO:0008006" key="4">
    <source>
        <dbReference type="Google" id="ProtNLM"/>
    </source>
</evidence>
<proteinExistence type="predicted"/>
<gene>
    <name evidence="2" type="ORF">AYO21_10187</name>
</gene>
<evidence type="ECO:0000313" key="3">
    <source>
        <dbReference type="Proteomes" id="UP000077002"/>
    </source>
</evidence>
<dbReference type="Gene3D" id="1.10.510.10">
    <property type="entry name" value="Transferase(Phosphotransferase) domain 1"/>
    <property type="match status" value="1"/>
</dbReference>
<dbReference type="InterPro" id="IPR011009">
    <property type="entry name" value="Kinase-like_dom_sf"/>
</dbReference>
<feature type="region of interest" description="Disordered" evidence="1">
    <location>
        <begin position="341"/>
        <end position="393"/>
    </location>
</feature>
<keyword evidence="3" id="KW-1185">Reference proteome</keyword>
<comment type="caution">
    <text evidence="2">The sequence shown here is derived from an EMBL/GenBank/DDBJ whole genome shotgun (WGS) entry which is preliminary data.</text>
</comment>
<evidence type="ECO:0000313" key="2">
    <source>
        <dbReference type="EMBL" id="OAG35647.1"/>
    </source>
</evidence>
<dbReference type="OrthoDB" id="4725598at2759"/>
<evidence type="ECO:0000256" key="1">
    <source>
        <dbReference type="SAM" id="MobiDB-lite"/>
    </source>
</evidence>
<accession>A0A177EUG7</accession>
<reference evidence="2 3" key="1">
    <citation type="submission" date="2016-03" db="EMBL/GenBank/DDBJ databases">
        <title>Draft genome sequence of the Fonsecaea monophora CBS 269.37.</title>
        <authorList>
            <person name="Bombassaro A."/>
            <person name="Vinicius W.A."/>
            <person name="De Hoog S."/>
            <person name="Sun J."/>
            <person name="Souza E.M."/>
            <person name="Raittz R.T."/>
            <person name="Costa F."/>
            <person name="Leao A.C."/>
            <person name="Tadra-Sfeir M.Z."/>
            <person name="Baura V."/>
            <person name="Balsanelli E."/>
            <person name="Pedrosa F.O."/>
            <person name="Moreno L.F."/>
            <person name="Steffens M.B."/>
            <person name="Xi L."/>
            <person name="Bocca A.L."/>
            <person name="Felipe M.S."/>
            <person name="Teixeira M."/>
            <person name="Telles Filho F.Q."/>
            <person name="Azevedo C.M."/>
            <person name="Gomes R."/>
            <person name="Vicente V.A."/>
        </authorList>
    </citation>
    <scope>NUCLEOTIDE SEQUENCE [LARGE SCALE GENOMIC DNA]</scope>
    <source>
        <strain evidence="2 3">CBS 269.37</strain>
    </source>
</reference>